<dbReference type="Pfam" id="PF02931">
    <property type="entry name" value="Neur_chan_LBD"/>
    <property type="match status" value="1"/>
</dbReference>
<dbReference type="GO" id="GO:0005230">
    <property type="term" value="F:extracellular ligand-gated monoatomic ion channel activity"/>
    <property type="evidence" value="ECO:0007669"/>
    <property type="project" value="InterPro"/>
</dbReference>
<organism evidence="2 3">
    <name type="scientific">Trichonephila clavata</name>
    <name type="common">Joro spider</name>
    <name type="synonym">Nephila clavata</name>
    <dbReference type="NCBI Taxonomy" id="2740835"/>
    <lineage>
        <taxon>Eukaryota</taxon>
        <taxon>Metazoa</taxon>
        <taxon>Ecdysozoa</taxon>
        <taxon>Arthropoda</taxon>
        <taxon>Chelicerata</taxon>
        <taxon>Arachnida</taxon>
        <taxon>Araneae</taxon>
        <taxon>Araneomorphae</taxon>
        <taxon>Entelegynae</taxon>
        <taxon>Araneoidea</taxon>
        <taxon>Nephilidae</taxon>
        <taxon>Trichonephila</taxon>
    </lineage>
</organism>
<comment type="caution">
    <text evidence="2">The sequence shown here is derived from an EMBL/GenBank/DDBJ whole genome shotgun (WGS) entry which is preliminary data.</text>
</comment>
<dbReference type="EMBL" id="BMAO01012597">
    <property type="protein sequence ID" value="GFQ82562.1"/>
    <property type="molecule type" value="Genomic_DNA"/>
</dbReference>
<dbReference type="OrthoDB" id="6137362at2759"/>
<dbReference type="InterPro" id="IPR036734">
    <property type="entry name" value="Neur_chan_lig-bd_sf"/>
</dbReference>
<dbReference type="GO" id="GO:0016020">
    <property type="term" value="C:membrane"/>
    <property type="evidence" value="ECO:0007669"/>
    <property type="project" value="InterPro"/>
</dbReference>
<dbReference type="Proteomes" id="UP000887116">
    <property type="component" value="Unassembled WGS sequence"/>
</dbReference>
<sequence>MVIVQQISSDFNQGSAQNISEHSVCCTMYRLGYRSFGQCDLNNASVIRSNTKGIVEDDHQYYSDIEYSAEKRLVDKLMRGYDNSVRPVKNASHAIVIRLGITLTQIFDLKDISKVPFFFINLCSAESAWMYTENTSSCPITGNKHYWARSVLGQLIT</sequence>
<evidence type="ECO:0000313" key="3">
    <source>
        <dbReference type="Proteomes" id="UP000887116"/>
    </source>
</evidence>
<name>A0A8X6HW80_TRICU</name>
<proteinExistence type="predicted"/>
<feature type="domain" description="Neurotransmitter-gated ion-channel ligand-binding" evidence="1">
    <location>
        <begin position="70"/>
        <end position="113"/>
    </location>
</feature>
<protein>
    <recommendedName>
        <fullName evidence="1">Neurotransmitter-gated ion-channel ligand-binding domain-containing protein</fullName>
    </recommendedName>
</protein>
<evidence type="ECO:0000313" key="2">
    <source>
        <dbReference type="EMBL" id="GFQ82562.1"/>
    </source>
</evidence>
<dbReference type="AlphaFoldDB" id="A0A8X6HW80"/>
<dbReference type="SUPFAM" id="SSF63712">
    <property type="entry name" value="Nicotinic receptor ligand binding domain-like"/>
    <property type="match status" value="1"/>
</dbReference>
<dbReference type="Gene3D" id="2.70.170.10">
    <property type="entry name" value="Neurotransmitter-gated ion-channel ligand-binding domain"/>
    <property type="match status" value="1"/>
</dbReference>
<keyword evidence="3" id="KW-1185">Reference proteome</keyword>
<gene>
    <name evidence="2" type="ORF">TNCT_18621</name>
</gene>
<reference evidence="2" key="1">
    <citation type="submission" date="2020-07" db="EMBL/GenBank/DDBJ databases">
        <title>Multicomponent nature underlies the extraordinary mechanical properties of spider dragline silk.</title>
        <authorList>
            <person name="Kono N."/>
            <person name="Nakamura H."/>
            <person name="Mori M."/>
            <person name="Yoshida Y."/>
            <person name="Ohtoshi R."/>
            <person name="Malay A.D."/>
            <person name="Moran D.A.P."/>
            <person name="Tomita M."/>
            <person name="Numata K."/>
            <person name="Arakawa K."/>
        </authorList>
    </citation>
    <scope>NUCLEOTIDE SEQUENCE</scope>
</reference>
<dbReference type="InterPro" id="IPR006202">
    <property type="entry name" value="Neur_chan_lig-bd"/>
</dbReference>
<accession>A0A8X6HW80</accession>
<evidence type="ECO:0000259" key="1">
    <source>
        <dbReference type="Pfam" id="PF02931"/>
    </source>
</evidence>